<feature type="compositionally biased region" description="Basic residues" evidence="1">
    <location>
        <begin position="8"/>
        <end position="24"/>
    </location>
</feature>
<evidence type="ECO:0000313" key="2">
    <source>
        <dbReference type="EMBL" id="KIY44372.1"/>
    </source>
</evidence>
<protein>
    <submittedName>
        <fullName evidence="2">Uncharacterized protein</fullName>
    </submittedName>
</protein>
<dbReference type="AlphaFoldDB" id="A0A0D7A026"/>
<evidence type="ECO:0000256" key="1">
    <source>
        <dbReference type="SAM" id="MobiDB-lite"/>
    </source>
</evidence>
<sequence>MATSTARPSRRLSIRERLFHRKRVAKDAEKDDVPTTSDKLLSPSSIPAPRVPSSASLSSSNERGSVSMSATTLASRHGRSRRMRIPFYSHGKRASSFSVIKPQRTSASMSSSSPSVLTRIVQRVVPCVAQPFSPVDNPTAGNHAHPSLGVIAARAGATQSTLSPIQIPALSVDPAAPDTPASIAPLAHPTPDDPVGVTSASVQPVISPHSRDSTLFTPSDDTDASFTEYDPDDPHHAINSNPLAPSAQPGSSPTHPMPPPYGADLDDDDYPDDMQLHDDIDIAIHDDYDAALRAELAEEGRLIRNGGAGIPIGPVRAFVTLVQERALT</sequence>
<proteinExistence type="predicted"/>
<feature type="compositionally biased region" description="Polar residues" evidence="1">
    <location>
        <begin position="61"/>
        <end position="74"/>
    </location>
</feature>
<dbReference type="Proteomes" id="UP000054144">
    <property type="component" value="Unassembled WGS sequence"/>
</dbReference>
<dbReference type="EMBL" id="KN882092">
    <property type="protein sequence ID" value="KIY44372.1"/>
    <property type="molecule type" value="Genomic_DNA"/>
</dbReference>
<organism evidence="2 3">
    <name type="scientific">Fistulina hepatica ATCC 64428</name>
    <dbReference type="NCBI Taxonomy" id="1128425"/>
    <lineage>
        <taxon>Eukaryota</taxon>
        <taxon>Fungi</taxon>
        <taxon>Dikarya</taxon>
        <taxon>Basidiomycota</taxon>
        <taxon>Agaricomycotina</taxon>
        <taxon>Agaricomycetes</taxon>
        <taxon>Agaricomycetidae</taxon>
        <taxon>Agaricales</taxon>
        <taxon>Fistulinaceae</taxon>
        <taxon>Fistulina</taxon>
    </lineage>
</organism>
<evidence type="ECO:0000313" key="3">
    <source>
        <dbReference type="Proteomes" id="UP000054144"/>
    </source>
</evidence>
<reference evidence="2 3" key="1">
    <citation type="journal article" date="2015" name="Fungal Genet. Biol.">
        <title>Evolution of novel wood decay mechanisms in Agaricales revealed by the genome sequences of Fistulina hepatica and Cylindrobasidium torrendii.</title>
        <authorList>
            <person name="Floudas D."/>
            <person name="Held B.W."/>
            <person name="Riley R."/>
            <person name="Nagy L.G."/>
            <person name="Koehler G."/>
            <person name="Ransdell A.S."/>
            <person name="Younus H."/>
            <person name="Chow J."/>
            <person name="Chiniquy J."/>
            <person name="Lipzen A."/>
            <person name="Tritt A."/>
            <person name="Sun H."/>
            <person name="Haridas S."/>
            <person name="LaButti K."/>
            <person name="Ohm R.A."/>
            <person name="Kues U."/>
            <person name="Blanchette R.A."/>
            <person name="Grigoriev I.V."/>
            <person name="Minto R.E."/>
            <person name="Hibbett D.S."/>
        </authorList>
    </citation>
    <scope>NUCLEOTIDE SEQUENCE [LARGE SCALE GENOMIC DNA]</scope>
    <source>
        <strain evidence="2 3">ATCC 64428</strain>
    </source>
</reference>
<feature type="region of interest" description="Disordered" evidence="1">
    <location>
        <begin position="180"/>
        <end position="272"/>
    </location>
</feature>
<feature type="compositionally biased region" description="Polar residues" evidence="1">
    <location>
        <begin position="34"/>
        <end position="45"/>
    </location>
</feature>
<keyword evidence="3" id="KW-1185">Reference proteome</keyword>
<gene>
    <name evidence="2" type="ORF">FISHEDRAFT_77574</name>
</gene>
<accession>A0A0D7A026</accession>
<name>A0A0D7A026_9AGAR</name>
<feature type="region of interest" description="Disordered" evidence="1">
    <location>
        <begin position="1"/>
        <end position="84"/>
    </location>
</feature>